<protein>
    <recommendedName>
        <fullName evidence="1">WRKY19-like zinc finger domain-containing protein</fullName>
    </recommendedName>
</protein>
<dbReference type="PANTHER" id="PTHR31827">
    <property type="entry name" value="EMB|CAB89363.1"/>
    <property type="match status" value="1"/>
</dbReference>
<dbReference type="EMBL" id="JH159152">
    <property type="protein sequence ID" value="EGZ24325.1"/>
    <property type="molecule type" value="Genomic_DNA"/>
</dbReference>
<proteinExistence type="predicted"/>
<feature type="non-terminal residue" evidence="2">
    <location>
        <position position="1"/>
    </location>
</feature>
<reference evidence="2 3" key="1">
    <citation type="journal article" date="2006" name="Science">
        <title>Phytophthora genome sequences uncover evolutionary origins and mechanisms of pathogenesis.</title>
        <authorList>
            <person name="Tyler B.M."/>
            <person name="Tripathy S."/>
            <person name="Zhang X."/>
            <person name="Dehal P."/>
            <person name="Jiang R.H."/>
            <person name="Aerts A."/>
            <person name="Arredondo F.D."/>
            <person name="Baxter L."/>
            <person name="Bensasson D."/>
            <person name="Beynon J.L."/>
            <person name="Chapman J."/>
            <person name="Damasceno C.M."/>
            <person name="Dorrance A.E."/>
            <person name="Dou D."/>
            <person name="Dickerman A.W."/>
            <person name="Dubchak I.L."/>
            <person name="Garbelotto M."/>
            <person name="Gijzen M."/>
            <person name="Gordon S.G."/>
            <person name="Govers F."/>
            <person name="Grunwald N.J."/>
            <person name="Huang W."/>
            <person name="Ivors K.L."/>
            <person name="Jones R.W."/>
            <person name="Kamoun S."/>
            <person name="Krampis K."/>
            <person name="Lamour K.H."/>
            <person name="Lee M.K."/>
            <person name="McDonald W.H."/>
            <person name="Medina M."/>
            <person name="Meijer H.J."/>
            <person name="Nordberg E.K."/>
            <person name="Maclean D.J."/>
            <person name="Ospina-Giraldo M.D."/>
            <person name="Morris P.F."/>
            <person name="Phuntumart V."/>
            <person name="Putnam N.H."/>
            <person name="Rash S."/>
            <person name="Rose J.K."/>
            <person name="Sakihama Y."/>
            <person name="Salamov A.A."/>
            <person name="Savidor A."/>
            <person name="Scheuring C.F."/>
            <person name="Smith B.M."/>
            <person name="Sobral B.W."/>
            <person name="Terry A."/>
            <person name="Torto-Alalibo T.A."/>
            <person name="Win J."/>
            <person name="Xu Z."/>
            <person name="Zhang H."/>
            <person name="Grigoriev I.V."/>
            <person name="Rokhsar D.S."/>
            <person name="Boore J.L."/>
        </authorList>
    </citation>
    <scope>NUCLEOTIDE SEQUENCE [LARGE SCALE GENOMIC DNA]</scope>
    <source>
        <strain evidence="2 3">P6497</strain>
    </source>
</reference>
<dbReference type="RefSeq" id="XP_009519613.1">
    <property type="nucleotide sequence ID" value="XM_009521318.1"/>
</dbReference>
<keyword evidence="3" id="KW-1185">Reference proteome</keyword>
<name>G4YUE1_PHYSP</name>
<sequence length="94" mass="10398">VCTVRRCKMPVLSDGFCENHANRKRCKEDGCGNLARKGTRGFCCRHATKECLVDGCTKKARVRGRCSVHGGKHLCREEGCKKSAYLRGLCKAHG</sequence>
<organism evidence="2 3">
    <name type="scientific">Phytophthora sojae (strain P6497)</name>
    <name type="common">Soybean stem and root rot agent</name>
    <name type="synonym">Phytophthora megasperma f. sp. glycines</name>
    <dbReference type="NCBI Taxonomy" id="1094619"/>
    <lineage>
        <taxon>Eukaryota</taxon>
        <taxon>Sar</taxon>
        <taxon>Stramenopiles</taxon>
        <taxon>Oomycota</taxon>
        <taxon>Peronosporomycetes</taxon>
        <taxon>Peronosporales</taxon>
        <taxon>Peronosporaceae</taxon>
        <taxon>Phytophthora</taxon>
    </lineage>
</organism>
<dbReference type="AlphaFoldDB" id="G4YUE1"/>
<feature type="non-terminal residue" evidence="2">
    <location>
        <position position="94"/>
    </location>
</feature>
<dbReference type="Proteomes" id="UP000002640">
    <property type="component" value="Unassembled WGS sequence"/>
</dbReference>
<evidence type="ECO:0000313" key="3">
    <source>
        <dbReference type="Proteomes" id="UP000002640"/>
    </source>
</evidence>
<dbReference type="InterPro" id="IPR056866">
    <property type="entry name" value="Znf_WRKY19"/>
</dbReference>
<evidence type="ECO:0000313" key="2">
    <source>
        <dbReference type="EMBL" id="EGZ24325.1"/>
    </source>
</evidence>
<dbReference type="PANTHER" id="PTHR31827:SF1">
    <property type="entry name" value="EMB|CAB89363.1"/>
    <property type="match status" value="1"/>
</dbReference>
<gene>
    <name evidence="2" type="ORF">PHYSODRAFT_452164</name>
</gene>
<dbReference type="GeneID" id="20652975"/>
<feature type="domain" description="WRKY19-like zinc finger" evidence="1">
    <location>
        <begin position="75"/>
        <end position="94"/>
    </location>
</feature>
<dbReference type="STRING" id="1094619.G4YUE1"/>
<dbReference type="KEGG" id="psoj:PHYSODRAFT_452164"/>
<dbReference type="InParanoid" id="G4YUE1"/>
<evidence type="ECO:0000259" key="1">
    <source>
        <dbReference type="Pfam" id="PF24906"/>
    </source>
</evidence>
<dbReference type="Pfam" id="PF24906">
    <property type="entry name" value="Zf_WRKY19"/>
    <property type="match status" value="1"/>
</dbReference>
<accession>G4YUE1</accession>